<name>A0ABV6LRZ3_9BACI</name>
<keyword evidence="2 3" id="KW-0732">Signal</keyword>
<dbReference type="InterPro" id="IPR005770">
    <property type="entry name" value="PhnD"/>
</dbReference>
<dbReference type="Pfam" id="PF12974">
    <property type="entry name" value="Phosphonate-bd"/>
    <property type="match status" value="1"/>
</dbReference>
<evidence type="ECO:0000256" key="3">
    <source>
        <dbReference type="SAM" id="SignalP"/>
    </source>
</evidence>
<comment type="similarity">
    <text evidence="1">Belongs to the phosphate/phosphite/phosphonate binding protein family.</text>
</comment>
<feature type="chain" id="PRO_5046005189" evidence="3">
    <location>
        <begin position="23"/>
        <end position="350"/>
    </location>
</feature>
<evidence type="ECO:0000313" key="5">
    <source>
        <dbReference type="Proteomes" id="UP001589836"/>
    </source>
</evidence>
<dbReference type="EMBL" id="JBHLTP010000013">
    <property type="protein sequence ID" value="MFC0525109.1"/>
    <property type="molecule type" value="Genomic_DNA"/>
</dbReference>
<proteinExistence type="inferred from homology"/>
<dbReference type="PROSITE" id="PS51257">
    <property type="entry name" value="PROKAR_LIPOPROTEIN"/>
    <property type="match status" value="1"/>
</dbReference>
<dbReference type="NCBIfam" id="TIGR01098">
    <property type="entry name" value="3A0109s03R"/>
    <property type="match status" value="1"/>
</dbReference>
<protein>
    <submittedName>
        <fullName evidence="4">Phosphate/phosphite/phosphonate ABC transporter substrate-binding protein</fullName>
    </submittedName>
</protein>
<dbReference type="RefSeq" id="WP_377349933.1">
    <property type="nucleotide sequence ID" value="NZ_JBHLTP010000013.1"/>
</dbReference>
<comment type="caution">
    <text evidence="4">The sequence shown here is derived from an EMBL/GenBank/DDBJ whole genome shotgun (WGS) entry which is preliminary data.</text>
</comment>
<dbReference type="PANTHER" id="PTHR35841">
    <property type="entry name" value="PHOSPHONATES-BINDING PERIPLASMIC PROTEIN"/>
    <property type="match status" value="1"/>
</dbReference>
<dbReference type="Gene3D" id="3.40.190.10">
    <property type="entry name" value="Periplasmic binding protein-like II"/>
    <property type="match status" value="2"/>
</dbReference>
<evidence type="ECO:0000256" key="2">
    <source>
        <dbReference type="ARBA" id="ARBA00022729"/>
    </source>
</evidence>
<feature type="signal peptide" evidence="3">
    <location>
        <begin position="1"/>
        <end position="22"/>
    </location>
</feature>
<sequence length="350" mass="37709">MKRLLFPVFALVLMVVAGCASAESEGGDSADSGSGSSDNKITIAWYPNESGGDLKAAREGIGQMIEEATGKEVEHKTTTDYIIAIEAIANGNADVAYMGAQGYIEANNKNENVQPIAVSSGESGTLDDAKYYSWLAVKNGNEEAYQQAGEYSIDNIAGKKFSFVSNSSTSGFKVPSAGIVSHFSEQEKYSDLAQEDLLKGGDFFSQVQFGGSHQGSAVNLLTGKAEIAAFCDVCVANYVENVDGEHNKAGATYEVTKDAAEPFSNLAGERFTLINSTPVLNAPFAMNTESLNEETQQQLVKAFTSDETANNENIFVPEDSQDNALFYKSAKERFIQVEDSWFDPIRELSK</sequence>
<dbReference type="Proteomes" id="UP001589836">
    <property type="component" value="Unassembled WGS sequence"/>
</dbReference>
<dbReference type="SUPFAM" id="SSF53850">
    <property type="entry name" value="Periplasmic binding protein-like II"/>
    <property type="match status" value="1"/>
</dbReference>
<gene>
    <name evidence="4" type="primary">phnD</name>
    <name evidence="4" type="ORF">ACFFGV_16130</name>
</gene>
<accession>A0ABV6LRZ3</accession>
<evidence type="ECO:0000313" key="4">
    <source>
        <dbReference type="EMBL" id="MFC0525109.1"/>
    </source>
</evidence>
<organism evidence="4 5">
    <name type="scientific">Pontibacillus salicampi</name>
    <dbReference type="NCBI Taxonomy" id="1449801"/>
    <lineage>
        <taxon>Bacteria</taxon>
        <taxon>Bacillati</taxon>
        <taxon>Bacillota</taxon>
        <taxon>Bacilli</taxon>
        <taxon>Bacillales</taxon>
        <taxon>Bacillaceae</taxon>
        <taxon>Pontibacillus</taxon>
    </lineage>
</organism>
<evidence type="ECO:0000256" key="1">
    <source>
        <dbReference type="ARBA" id="ARBA00007162"/>
    </source>
</evidence>
<keyword evidence="5" id="KW-1185">Reference proteome</keyword>
<dbReference type="PANTHER" id="PTHR35841:SF1">
    <property type="entry name" value="PHOSPHONATES-BINDING PERIPLASMIC PROTEIN"/>
    <property type="match status" value="1"/>
</dbReference>
<reference evidence="4 5" key="1">
    <citation type="submission" date="2024-09" db="EMBL/GenBank/DDBJ databases">
        <authorList>
            <person name="Sun Q."/>
            <person name="Mori K."/>
        </authorList>
    </citation>
    <scope>NUCLEOTIDE SEQUENCE [LARGE SCALE GENOMIC DNA]</scope>
    <source>
        <strain evidence="4 5">NCAIM B.02529</strain>
    </source>
</reference>